<accession>A0A0D7E5K6</accession>
<feature type="chain" id="PRO_5002318802" evidence="1">
    <location>
        <begin position="20"/>
        <end position="320"/>
    </location>
</feature>
<evidence type="ECO:0000259" key="2">
    <source>
        <dbReference type="Pfam" id="PF12697"/>
    </source>
</evidence>
<dbReference type="Proteomes" id="UP000032439">
    <property type="component" value="Unassembled WGS sequence"/>
</dbReference>
<dbReference type="Gene3D" id="3.40.50.1820">
    <property type="entry name" value="alpha/beta hydrolase"/>
    <property type="match status" value="1"/>
</dbReference>
<dbReference type="RefSeq" id="WP_044315145.1">
    <property type="nucleotide sequence ID" value="NZ_JXXD01000106.1"/>
</dbReference>
<dbReference type="InterPro" id="IPR053145">
    <property type="entry name" value="AB_hydrolase_Est10"/>
</dbReference>
<dbReference type="PATRIC" id="fig|316.110.peg.108"/>
<dbReference type="InterPro" id="IPR029058">
    <property type="entry name" value="AB_hydrolase_fold"/>
</dbReference>
<evidence type="ECO:0000313" key="4">
    <source>
        <dbReference type="Proteomes" id="UP000032439"/>
    </source>
</evidence>
<dbReference type="Pfam" id="PF12697">
    <property type="entry name" value="Abhydrolase_6"/>
    <property type="match status" value="1"/>
</dbReference>
<gene>
    <name evidence="3" type="ORF">LO50_11980</name>
</gene>
<dbReference type="InterPro" id="IPR000073">
    <property type="entry name" value="AB_hydrolase_1"/>
</dbReference>
<name>A0A0D7E5K6_STUST</name>
<feature type="domain" description="AB hydrolase-1" evidence="2">
    <location>
        <begin position="77"/>
        <end position="278"/>
    </location>
</feature>
<dbReference type="PANTHER" id="PTHR43265">
    <property type="entry name" value="ESTERASE ESTD"/>
    <property type="match status" value="1"/>
</dbReference>
<dbReference type="EMBL" id="JXXD01000106">
    <property type="protein sequence ID" value="KIZ35801.1"/>
    <property type="molecule type" value="Genomic_DNA"/>
</dbReference>
<dbReference type="AlphaFoldDB" id="A0A0D7E5K6"/>
<dbReference type="SUPFAM" id="SSF53474">
    <property type="entry name" value="alpha/beta-Hydrolases"/>
    <property type="match status" value="1"/>
</dbReference>
<keyword evidence="3" id="KW-0378">Hydrolase</keyword>
<feature type="signal peptide" evidence="1">
    <location>
        <begin position="1"/>
        <end position="19"/>
    </location>
</feature>
<keyword evidence="1" id="KW-0732">Signal</keyword>
<organism evidence="3 4">
    <name type="scientific">Stutzerimonas stutzeri</name>
    <name type="common">Pseudomonas stutzeri</name>
    <dbReference type="NCBI Taxonomy" id="316"/>
    <lineage>
        <taxon>Bacteria</taxon>
        <taxon>Pseudomonadati</taxon>
        <taxon>Pseudomonadota</taxon>
        <taxon>Gammaproteobacteria</taxon>
        <taxon>Pseudomonadales</taxon>
        <taxon>Pseudomonadaceae</taxon>
        <taxon>Stutzerimonas</taxon>
    </lineage>
</organism>
<reference evidence="3 4" key="1">
    <citation type="submission" date="2014-11" db="EMBL/GenBank/DDBJ databases">
        <title>Genomics and ecophysiology of heterotrophic nitrogen fixing bacteria isolated from estuarine surface water.</title>
        <authorList>
            <person name="Bentzon-Tilia M."/>
            <person name="Severin I."/>
            <person name="Hansen L.H."/>
            <person name="Riemann L."/>
        </authorList>
    </citation>
    <scope>NUCLEOTIDE SEQUENCE [LARGE SCALE GENOMIC DNA]</scope>
    <source>
        <strain evidence="3 4">BAL361</strain>
    </source>
</reference>
<proteinExistence type="predicted"/>
<evidence type="ECO:0000313" key="3">
    <source>
        <dbReference type="EMBL" id="KIZ35801.1"/>
    </source>
</evidence>
<dbReference type="PANTHER" id="PTHR43265:SF1">
    <property type="entry name" value="ESTERASE ESTD"/>
    <property type="match status" value="1"/>
</dbReference>
<comment type="caution">
    <text evidence="3">The sequence shown here is derived from an EMBL/GenBank/DDBJ whole genome shotgun (WGS) entry which is preliminary data.</text>
</comment>
<dbReference type="GO" id="GO:0052689">
    <property type="term" value="F:carboxylic ester hydrolase activity"/>
    <property type="evidence" value="ECO:0007669"/>
    <property type="project" value="TreeGrafter"/>
</dbReference>
<protein>
    <submittedName>
        <fullName evidence="3">Alpha/beta hydrolase</fullName>
    </submittedName>
</protein>
<evidence type="ECO:0000256" key="1">
    <source>
        <dbReference type="SAM" id="SignalP"/>
    </source>
</evidence>
<sequence>MRALLILLLLTMSPSFLQAQTLLNQTLNLDTGSGVLQGSLLLPKSDQPVPVALLIAGSGPTDRNGNNPAGRNDSLKRLAQGLAKLGVASLRYDKRGVGASLAAAPDERELSVEGYVSDALAWSAKLKGDPRFSQLILIGHSEGALIASLGAPKSGAAALISIAGSGRPIDEVLREQLQGRLPPALLATSYFLIDELKAGRTHAEVPEPLQVLFRPSVQPYLISLFAYDPAEAFAAVETPALIVQGRHDIQVGIEDAGALQRAKPDAKLALIDGMNHVLRIVPANAQQLASYDDPDLPLAWGLQERIRHFLQANGILPASS</sequence>